<dbReference type="GO" id="GO:0000150">
    <property type="term" value="F:DNA strand exchange activity"/>
    <property type="evidence" value="ECO:0007669"/>
    <property type="project" value="InterPro"/>
</dbReference>
<sequence>MKVGYARVSSTGQNLEAQIEILKKAGCEKIFQEKKSGTKRTNRTELESALDFVREGDTFLVTRLDRCSRNTLELYKILELLNSKKVAFKATEQEFDTSTSTGKLMVGLLSVIAEFETDLRAERQAEGIKSALSRGVKFGAKRKMTDEQVLEAMELQKIGAFTNQQIADKFGVGRSTLLRYISNYKKK</sequence>
<dbReference type="AlphaFoldDB" id="A0A1W1BS74"/>
<dbReference type="GO" id="GO:0015074">
    <property type="term" value="P:DNA integration"/>
    <property type="evidence" value="ECO:0007669"/>
    <property type="project" value="UniProtKB-KW"/>
</dbReference>
<dbReference type="PANTHER" id="PTHR30461:SF26">
    <property type="entry name" value="RESOLVASE HOMOLOG YNEB"/>
    <property type="match status" value="1"/>
</dbReference>
<evidence type="ECO:0000256" key="4">
    <source>
        <dbReference type="ARBA" id="ARBA00023172"/>
    </source>
</evidence>
<dbReference type="InterPro" id="IPR006120">
    <property type="entry name" value="Resolvase_HTH_dom"/>
</dbReference>
<dbReference type="FunFam" id="3.40.50.1390:FF:000001">
    <property type="entry name" value="DNA recombinase"/>
    <property type="match status" value="1"/>
</dbReference>
<proteinExistence type="inferred from homology"/>
<dbReference type="InterPro" id="IPR009057">
    <property type="entry name" value="Homeodomain-like_sf"/>
</dbReference>
<dbReference type="Pfam" id="PF00239">
    <property type="entry name" value="Resolvase"/>
    <property type="match status" value="1"/>
</dbReference>
<evidence type="ECO:0000313" key="6">
    <source>
        <dbReference type="EMBL" id="SFV56335.1"/>
    </source>
</evidence>
<dbReference type="PANTHER" id="PTHR30461">
    <property type="entry name" value="DNA-INVERTASE FROM LAMBDOID PROPHAGE"/>
    <property type="match status" value="1"/>
</dbReference>
<dbReference type="CDD" id="cd00569">
    <property type="entry name" value="HTH_Hin_like"/>
    <property type="match status" value="1"/>
</dbReference>
<dbReference type="GO" id="GO:0003677">
    <property type="term" value="F:DNA binding"/>
    <property type="evidence" value="ECO:0007669"/>
    <property type="project" value="UniProtKB-KW"/>
</dbReference>
<keyword evidence="3" id="KW-0238">DNA-binding</keyword>
<dbReference type="SMART" id="SM00857">
    <property type="entry name" value="Resolvase"/>
    <property type="match status" value="1"/>
</dbReference>
<comment type="similarity">
    <text evidence="1">Belongs to the site-specific recombinase resolvase family.</text>
</comment>
<dbReference type="InterPro" id="IPR006118">
    <property type="entry name" value="Recombinase_CS"/>
</dbReference>
<keyword evidence="2" id="KW-0229">DNA integration</keyword>
<evidence type="ECO:0000256" key="1">
    <source>
        <dbReference type="ARBA" id="ARBA00009913"/>
    </source>
</evidence>
<gene>
    <name evidence="6" type="ORF">MNB_SV-14-1824</name>
</gene>
<reference evidence="6" key="1">
    <citation type="submission" date="2016-10" db="EMBL/GenBank/DDBJ databases">
        <authorList>
            <person name="de Groot N.N."/>
        </authorList>
    </citation>
    <scope>NUCLEOTIDE SEQUENCE</scope>
</reference>
<evidence type="ECO:0000256" key="3">
    <source>
        <dbReference type="ARBA" id="ARBA00023125"/>
    </source>
</evidence>
<dbReference type="Gene3D" id="3.40.50.1390">
    <property type="entry name" value="Resolvase, N-terminal catalytic domain"/>
    <property type="match status" value="1"/>
</dbReference>
<evidence type="ECO:0000256" key="2">
    <source>
        <dbReference type="ARBA" id="ARBA00022908"/>
    </source>
</evidence>
<keyword evidence="4" id="KW-0233">DNA recombination</keyword>
<dbReference type="EMBL" id="FPHN01000062">
    <property type="protein sequence ID" value="SFV56335.1"/>
    <property type="molecule type" value="Genomic_DNA"/>
</dbReference>
<feature type="domain" description="Resolvase/invertase-type recombinase catalytic" evidence="5">
    <location>
        <begin position="1"/>
        <end position="135"/>
    </location>
</feature>
<dbReference type="PROSITE" id="PS00397">
    <property type="entry name" value="RECOMBINASES_1"/>
    <property type="match status" value="1"/>
</dbReference>
<dbReference type="CDD" id="cd03768">
    <property type="entry name" value="SR_ResInv"/>
    <property type="match status" value="1"/>
</dbReference>
<dbReference type="InterPro" id="IPR050639">
    <property type="entry name" value="SSR_resolvase"/>
</dbReference>
<dbReference type="Pfam" id="PF02796">
    <property type="entry name" value="HTH_7"/>
    <property type="match status" value="1"/>
</dbReference>
<accession>A0A1W1BS74</accession>
<dbReference type="Gene3D" id="1.10.10.60">
    <property type="entry name" value="Homeodomain-like"/>
    <property type="match status" value="1"/>
</dbReference>
<dbReference type="InterPro" id="IPR006119">
    <property type="entry name" value="Resolv_N"/>
</dbReference>
<name>A0A1W1BS74_9ZZZZ</name>
<evidence type="ECO:0000259" key="5">
    <source>
        <dbReference type="PROSITE" id="PS51736"/>
    </source>
</evidence>
<dbReference type="SUPFAM" id="SSF46689">
    <property type="entry name" value="Homeodomain-like"/>
    <property type="match status" value="1"/>
</dbReference>
<dbReference type="InterPro" id="IPR036162">
    <property type="entry name" value="Resolvase-like_N_sf"/>
</dbReference>
<organism evidence="6">
    <name type="scientific">hydrothermal vent metagenome</name>
    <dbReference type="NCBI Taxonomy" id="652676"/>
    <lineage>
        <taxon>unclassified sequences</taxon>
        <taxon>metagenomes</taxon>
        <taxon>ecological metagenomes</taxon>
    </lineage>
</organism>
<dbReference type="SUPFAM" id="SSF53041">
    <property type="entry name" value="Resolvase-like"/>
    <property type="match status" value="1"/>
</dbReference>
<dbReference type="PROSITE" id="PS51736">
    <property type="entry name" value="RECOMBINASES_3"/>
    <property type="match status" value="1"/>
</dbReference>
<protein>
    <submittedName>
        <fullName evidence="6">Site-specific recombinase, resolvase family</fullName>
    </submittedName>
</protein>